<feature type="transmembrane region" description="Helical" evidence="1">
    <location>
        <begin position="124"/>
        <end position="145"/>
    </location>
</feature>
<evidence type="ECO:0000256" key="1">
    <source>
        <dbReference type="SAM" id="Phobius"/>
    </source>
</evidence>
<name>A0A328A672_9STAP</name>
<sequence>MDGVSKVSIIITLIIAAEILFWVFIVLGLVTRYIFHKEKFSMLLLSCTILVDLFLIIATTFNLYQGGTAEIAHGIAAVYIAISIVFGKDFINWADEKFKVLYLKETPRQKIYGNQYAKQYLKSFFKHIIAFLIAYGLIYLMQVVANNPSSLNNLMGVIRIWKIVLIIDFIITMSYFIWPKKAKLDT</sequence>
<accession>A0A328A672</accession>
<keyword evidence="1" id="KW-1133">Transmembrane helix</keyword>
<reference evidence="2 3" key="1">
    <citation type="journal article" date="2018" name="Front. Microbiol.">
        <title>Description and Comparative Genomics of Macrococcus caseolyticus subsp. hominis subsp. nov., Macrococcus goetzii sp. nov., Macrococcus epidermidis sp. nov., and Macrococcus bohemicus sp. nov., Novel Macrococci From Human Clinical Material With Virulence Potential and Suspected Uptake of Foreign DNA by Natural Transformation.</title>
        <authorList>
            <person name="Maslanova I."/>
            <person name="Wertheimer Z."/>
            <person name="Sedlacek I."/>
            <person name="Svec P."/>
            <person name="Indrakova A."/>
            <person name="Kovarovic V."/>
            <person name="Schumann P."/>
            <person name="Sproer C."/>
            <person name="Kralova S."/>
            <person name="Sedo O."/>
            <person name="Kristofova L."/>
            <person name="Vrbovska V."/>
            <person name="Fuzik T."/>
            <person name="Petras P."/>
            <person name="Zdrahal Z."/>
            <person name="Ruzickova V."/>
            <person name="Doskar J."/>
            <person name="Pantucek R."/>
        </authorList>
    </citation>
    <scope>NUCLEOTIDE SEQUENCE [LARGE SCALE GENOMIC DNA]</scope>
    <source>
        <strain evidence="2 3">03/115</strain>
    </source>
</reference>
<gene>
    <name evidence="2" type="ORF">BHX94_00620</name>
</gene>
<dbReference type="Proteomes" id="UP000249579">
    <property type="component" value="Unassembled WGS sequence"/>
</dbReference>
<feature type="transmembrane region" description="Helical" evidence="1">
    <location>
        <begin position="71"/>
        <end position="91"/>
    </location>
</feature>
<dbReference type="AlphaFoldDB" id="A0A328A672"/>
<dbReference type="OrthoDB" id="2082317at2"/>
<organism evidence="2 3">
    <name type="scientific">Macrococcoides bohemicum</name>
    <dbReference type="NCBI Taxonomy" id="1903056"/>
    <lineage>
        <taxon>Bacteria</taxon>
        <taxon>Bacillati</taxon>
        <taxon>Bacillota</taxon>
        <taxon>Bacilli</taxon>
        <taxon>Bacillales</taxon>
        <taxon>Staphylococcaceae</taxon>
        <taxon>Macrococcoides</taxon>
    </lineage>
</organism>
<comment type="caution">
    <text evidence="2">The sequence shown here is derived from an EMBL/GenBank/DDBJ whole genome shotgun (WGS) entry which is preliminary data.</text>
</comment>
<feature type="transmembrane region" description="Helical" evidence="1">
    <location>
        <begin position="157"/>
        <end position="178"/>
    </location>
</feature>
<feature type="transmembrane region" description="Helical" evidence="1">
    <location>
        <begin position="42"/>
        <end position="65"/>
    </location>
</feature>
<evidence type="ECO:0000313" key="3">
    <source>
        <dbReference type="Proteomes" id="UP000249579"/>
    </source>
</evidence>
<evidence type="ECO:0000313" key="2">
    <source>
        <dbReference type="EMBL" id="RAK50000.1"/>
    </source>
</evidence>
<dbReference type="EMBL" id="PZJG01000001">
    <property type="protein sequence ID" value="RAK50000.1"/>
    <property type="molecule type" value="Genomic_DNA"/>
</dbReference>
<keyword evidence="1" id="KW-0472">Membrane</keyword>
<proteinExistence type="predicted"/>
<protein>
    <submittedName>
        <fullName evidence="2">Uncharacterized protein</fullName>
    </submittedName>
</protein>
<feature type="transmembrane region" description="Helical" evidence="1">
    <location>
        <begin position="6"/>
        <end position="30"/>
    </location>
</feature>
<keyword evidence="1" id="KW-0812">Transmembrane</keyword>